<evidence type="ECO:0000313" key="6">
    <source>
        <dbReference type="EMBL" id="ABP00559.1"/>
    </source>
</evidence>
<feature type="transmembrane region" description="Helical" evidence="5">
    <location>
        <begin position="81"/>
        <end position="102"/>
    </location>
</feature>
<dbReference type="InterPro" id="IPR002781">
    <property type="entry name" value="TM_pro_TauE-like"/>
</dbReference>
<feature type="transmembrane region" description="Helical" evidence="5">
    <location>
        <begin position="53"/>
        <end position="75"/>
    </location>
</feature>
<dbReference type="PANTHER" id="PTHR43701:SF2">
    <property type="entry name" value="MEMBRANE TRANSPORTER PROTEIN YJNA-RELATED"/>
    <property type="match status" value="1"/>
</dbReference>
<organism evidence="6 7">
    <name type="scientific">Ostreococcus lucimarinus (strain CCE9901)</name>
    <dbReference type="NCBI Taxonomy" id="436017"/>
    <lineage>
        <taxon>Eukaryota</taxon>
        <taxon>Viridiplantae</taxon>
        <taxon>Chlorophyta</taxon>
        <taxon>Mamiellophyceae</taxon>
        <taxon>Mamiellales</taxon>
        <taxon>Bathycoccaceae</taxon>
        <taxon>Ostreococcus</taxon>
    </lineage>
</organism>
<evidence type="ECO:0000256" key="1">
    <source>
        <dbReference type="ARBA" id="ARBA00004141"/>
    </source>
</evidence>
<dbReference type="EMBL" id="CP000597">
    <property type="protein sequence ID" value="ABP00559.1"/>
    <property type="molecule type" value="Genomic_DNA"/>
</dbReference>
<dbReference type="GeneID" id="5006195"/>
<dbReference type="OMA" id="HRICGTA"/>
<dbReference type="KEGG" id="olu:OSTLU_28337"/>
<dbReference type="Gramene" id="ABP00559">
    <property type="protein sequence ID" value="ABP00559"/>
    <property type="gene ID" value="OSTLU_28337"/>
</dbReference>
<evidence type="ECO:0000256" key="4">
    <source>
        <dbReference type="ARBA" id="ARBA00023136"/>
    </source>
</evidence>
<feature type="transmembrane region" description="Helical" evidence="5">
    <location>
        <begin position="219"/>
        <end position="237"/>
    </location>
</feature>
<dbReference type="RefSeq" id="XP_001422242.1">
    <property type="nucleotide sequence ID" value="XM_001422205.1"/>
</dbReference>
<dbReference type="HOGENOM" id="CLU_941321_0_0_1"/>
<keyword evidence="3 5" id="KW-1133">Transmembrane helix</keyword>
<evidence type="ECO:0000313" key="7">
    <source>
        <dbReference type="Proteomes" id="UP000001568"/>
    </source>
</evidence>
<feature type="transmembrane region" description="Helical" evidence="5">
    <location>
        <begin position="20"/>
        <end position="41"/>
    </location>
</feature>
<sequence>MASPHLARASSLVRGAFTVASGGFAGSVSAVTGLGGAVVFIPALSKLGYEARHIVGTAVVAVTGATAAGSFAYAQNGVSDVPAAVTVGCVGAACTPVGQLLAKRLSGKTLRKMLGGALILCSPSAMLKKHAEEVEEAGKDAKEGWAIKREREPATNTWEIVRNQFLDRHDKWGGWMEALRGEREMLALGVACGLLQGTVGVGGGVLVSAYLTGMTDMEVHRICGTALLATVLTNLAVSTAHFRNGNVKFRSAALLAGSAMACSYLVAKNLSLQIPEAHVKQFIVVALISSGVSMLK</sequence>
<accession>A4S9W4</accession>
<dbReference type="Proteomes" id="UP000001568">
    <property type="component" value="Chromosome 17"/>
</dbReference>
<dbReference type="InterPro" id="IPR051598">
    <property type="entry name" value="TSUP/Inactive_protease-like"/>
</dbReference>
<evidence type="ECO:0000256" key="2">
    <source>
        <dbReference type="ARBA" id="ARBA00022692"/>
    </source>
</evidence>
<dbReference type="PANTHER" id="PTHR43701">
    <property type="entry name" value="MEMBRANE TRANSPORTER PROTEIN MJ0441-RELATED"/>
    <property type="match status" value="1"/>
</dbReference>
<dbReference type="AlphaFoldDB" id="A4S9W4"/>
<gene>
    <name evidence="6" type="ORF">OSTLU_28337</name>
</gene>
<comment type="subcellular location">
    <subcellularLocation>
        <location evidence="1">Membrane</location>
        <topology evidence="1">Multi-pass membrane protein</topology>
    </subcellularLocation>
</comment>
<name>A4S9W4_OSTLU</name>
<protein>
    <submittedName>
        <fullName evidence="6">Uncharacterized protein</fullName>
    </submittedName>
</protein>
<feature type="transmembrane region" description="Helical" evidence="5">
    <location>
        <begin position="186"/>
        <end position="213"/>
    </location>
</feature>
<reference evidence="6 7" key="1">
    <citation type="journal article" date="2007" name="Proc. Natl. Acad. Sci. U.S.A.">
        <title>The tiny eukaryote Ostreococcus provides genomic insights into the paradox of plankton speciation.</title>
        <authorList>
            <person name="Palenik B."/>
            <person name="Grimwood J."/>
            <person name="Aerts A."/>
            <person name="Rouze P."/>
            <person name="Salamov A."/>
            <person name="Putnam N."/>
            <person name="Dupont C."/>
            <person name="Jorgensen R."/>
            <person name="Derelle E."/>
            <person name="Rombauts S."/>
            <person name="Zhou K."/>
            <person name="Otillar R."/>
            <person name="Merchant S.S."/>
            <person name="Podell S."/>
            <person name="Gaasterland T."/>
            <person name="Napoli C."/>
            <person name="Gendler K."/>
            <person name="Manuell A."/>
            <person name="Tai V."/>
            <person name="Vallon O."/>
            <person name="Piganeau G."/>
            <person name="Jancek S."/>
            <person name="Heijde M."/>
            <person name="Jabbari K."/>
            <person name="Bowler C."/>
            <person name="Lohr M."/>
            <person name="Robbens S."/>
            <person name="Werner G."/>
            <person name="Dubchak I."/>
            <person name="Pazour G.J."/>
            <person name="Ren Q."/>
            <person name="Paulsen I."/>
            <person name="Delwiche C."/>
            <person name="Schmutz J."/>
            <person name="Rokhsar D."/>
            <person name="Van de Peer Y."/>
            <person name="Moreau H."/>
            <person name="Grigoriev I.V."/>
        </authorList>
    </citation>
    <scope>NUCLEOTIDE SEQUENCE [LARGE SCALE GENOMIC DNA]</scope>
    <source>
        <strain evidence="6 7">CCE9901</strain>
    </source>
</reference>
<dbReference type="GO" id="GO:0016020">
    <property type="term" value="C:membrane"/>
    <property type="evidence" value="ECO:0007669"/>
    <property type="project" value="UniProtKB-SubCell"/>
</dbReference>
<evidence type="ECO:0000256" key="5">
    <source>
        <dbReference type="SAM" id="Phobius"/>
    </source>
</evidence>
<keyword evidence="2 5" id="KW-0812">Transmembrane</keyword>
<dbReference type="Pfam" id="PF01925">
    <property type="entry name" value="TauE"/>
    <property type="match status" value="1"/>
</dbReference>
<keyword evidence="7" id="KW-1185">Reference proteome</keyword>
<dbReference type="eggNOG" id="ENOG502QUWR">
    <property type="taxonomic scope" value="Eukaryota"/>
</dbReference>
<dbReference type="OrthoDB" id="497462at2759"/>
<evidence type="ECO:0000256" key="3">
    <source>
        <dbReference type="ARBA" id="ARBA00022989"/>
    </source>
</evidence>
<keyword evidence="4 5" id="KW-0472">Membrane</keyword>
<proteinExistence type="predicted"/>